<evidence type="ECO:0000256" key="1">
    <source>
        <dbReference type="SAM" id="MobiDB-lite"/>
    </source>
</evidence>
<keyword evidence="3" id="KW-1185">Reference proteome</keyword>
<dbReference type="Proteomes" id="UP000785679">
    <property type="component" value="Unassembled WGS sequence"/>
</dbReference>
<accession>A0A8J8TA11</accession>
<gene>
    <name evidence="2" type="ORF">FGO68_gene15759</name>
</gene>
<dbReference type="EMBL" id="RRYP01000823">
    <property type="protein sequence ID" value="TNV86808.1"/>
    <property type="molecule type" value="Genomic_DNA"/>
</dbReference>
<feature type="region of interest" description="Disordered" evidence="1">
    <location>
        <begin position="1"/>
        <end position="36"/>
    </location>
</feature>
<organism evidence="2 3">
    <name type="scientific">Halteria grandinella</name>
    <dbReference type="NCBI Taxonomy" id="5974"/>
    <lineage>
        <taxon>Eukaryota</taxon>
        <taxon>Sar</taxon>
        <taxon>Alveolata</taxon>
        <taxon>Ciliophora</taxon>
        <taxon>Intramacronucleata</taxon>
        <taxon>Spirotrichea</taxon>
        <taxon>Stichotrichia</taxon>
        <taxon>Sporadotrichida</taxon>
        <taxon>Halteriidae</taxon>
        <taxon>Halteria</taxon>
    </lineage>
</organism>
<evidence type="ECO:0000313" key="2">
    <source>
        <dbReference type="EMBL" id="TNV86808.1"/>
    </source>
</evidence>
<feature type="compositionally biased region" description="Basic and acidic residues" evidence="1">
    <location>
        <begin position="27"/>
        <end position="36"/>
    </location>
</feature>
<dbReference type="AlphaFoldDB" id="A0A8J8TA11"/>
<reference evidence="2" key="1">
    <citation type="submission" date="2019-06" db="EMBL/GenBank/DDBJ databases">
        <authorList>
            <person name="Zheng W."/>
        </authorList>
    </citation>
    <scope>NUCLEOTIDE SEQUENCE</scope>
    <source>
        <strain evidence="2">QDHG01</strain>
    </source>
</reference>
<protein>
    <submittedName>
        <fullName evidence="2">Uncharacterized protein</fullName>
    </submittedName>
</protein>
<proteinExistence type="predicted"/>
<sequence>MKSQKAALSRDGQRASKLQNFTQSSHRPAEHIDLEKQFSKFEEISSNTVALKEQGRLKENNMRSDGEGNTVKSNNDLRLIDEYGPKRVEVALSKQYDLGMKGIAANEMNKNISSNITSELTIKNASFNPRYTKESNQPAVMPLNQHDYNLQENSNKPPLEQKPMIPPIWIISPTIIQRCSLPELTVPHN</sequence>
<comment type="caution">
    <text evidence="2">The sequence shown here is derived from an EMBL/GenBank/DDBJ whole genome shotgun (WGS) entry which is preliminary data.</text>
</comment>
<name>A0A8J8TA11_HALGN</name>
<feature type="region of interest" description="Disordered" evidence="1">
    <location>
        <begin position="49"/>
        <end position="73"/>
    </location>
</feature>
<feature type="compositionally biased region" description="Polar residues" evidence="1">
    <location>
        <begin position="16"/>
        <end position="26"/>
    </location>
</feature>
<feature type="compositionally biased region" description="Basic and acidic residues" evidence="1">
    <location>
        <begin position="53"/>
        <end position="66"/>
    </location>
</feature>
<evidence type="ECO:0000313" key="3">
    <source>
        <dbReference type="Proteomes" id="UP000785679"/>
    </source>
</evidence>